<dbReference type="InterPro" id="IPR004330">
    <property type="entry name" value="FAR1_DNA_bnd_dom"/>
</dbReference>
<dbReference type="Proteomes" id="UP000289738">
    <property type="component" value="Chromosome B10"/>
</dbReference>
<evidence type="ECO:0000259" key="1">
    <source>
        <dbReference type="Pfam" id="PF03101"/>
    </source>
</evidence>
<evidence type="ECO:0000313" key="2">
    <source>
        <dbReference type="EMBL" id="RYQ82121.1"/>
    </source>
</evidence>
<proteinExistence type="predicted"/>
<name>A0A444WXI7_ARAHY</name>
<reference evidence="2 3" key="1">
    <citation type="submission" date="2019-01" db="EMBL/GenBank/DDBJ databases">
        <title>Sequencing of cultivated peanut Arachis hypogaea provides insights into genome evolution and oil improvement.</title>
        <authorList>
            <person name="Chen X."/>
        </authorList>
    </citation>
    <scope>NUCLEOTIDE SEQUENCE [LARGE SCALE GENOMIC DNA]</scope>
    <source>
        <strain evidence="3">cv. Fuhuasheng</strain>
        <tissue evidence="2">Leaves</tissue>
    </source>
</reference>
<feature type="domain" description="FAR1" evidence="1">
    <location>
        <begin position="99"/>
        <end position="154"/>
    </location>
</feature>
<comment type="caution">
    <text evidence="2">The sequence shown here is derived from an EMBL/GenBank/DDBJ whole genome shotgun (WGS) entry which is preliminary data.</text>
</comment>
<dbReference type="AlphaFoldDB" id="A0A444WXI7"/>
<keyword evidence="3" id="KW-1185">Reference proteome</keyword>
<accession>A0A444WXI7</accession>
<evidence type="ECO:0000313" key="3">
    <source>
        <dbReference type="Proteomes" id="UP000289738"/>
    </source>
</evidence>
<protein>
    <recommendedName>
        <fullName evidence="1">FAR1 domain-containing protein</fullName>
    </recommendedName>
</protein>
<sequence length="156" mass="17722">MASCSRVVHEMGCRNGDDSNPAGEMATVTGDEEEKMLDIGMEEDEFEGFGYKQSEGTTNTISNAGRVTVADVLKMEFNSPKEATIFYEEYSRAKGFAIQGFRDKKWLEKVDQKREHKVVTRCGCPVEIRIKSKGDSGRWFVSRFVEEHNHELLPMK</sequence>
<dbReference type="EMBL" id="SDMP01000020">
    <property type="protein sequence ID" value="RYQ82121.1"/>
    <property type="molecule type" value="Genomic_DNA"/>
</dbReference>
<dbReference type="PANTHER" id="PTHR46328">
    <property type="entry name" value="FAR-RED IMPAIRED RESPONSIVE (FAR1) FAMILY PROTEIN-RELATED"/>
    <property type="match status" value="1"/>
</dbReference>
<gene>
    <name evidence="2" type="ORF">Ahy_B10g100715</name>
</gene>
<dbReference type="Pfam" id="PF03101">
    <property type="entry name" value="FAR1"/>
    <property type="match status" value="1"/>
</dbReference>
<organism evidence="2 3">
    <name type="scientific">Arachis hypogaea</name>
    <name type="common">Peanut</name>
    <dbReference type="NCBI Taxonomy" id="3818"/>
    <lineage>
        <taxon>Eukaryota</taxon>
        <taxon>Viridiplantae</taxon>
        <taxon>Streptophyta</taxon>
        <taxon>Embryophyta</taxon>
        <taxon>Tracheophyta</taxon>
        <taxon>Spermatophyta</taxon>
        <taxon>Magnoliopsida</taxon>
        <taxon>eudicotyledons</taxon>
        <taxon>Gunneridae</taxon>
        <taxon>Pentapetalae</taxon>
        <taxon>rosids</taxon>
        <taxon>fabids</taxon>
        <taxon>Fabales</taxon>
        <taxon>Fabaceae</taxon>
        <taxon>Papilionoideae</taxon>
        <taxon>50 kb inversion clade</taxon>
        <taxon>dalbergioids sensu lato</taxon>
        <taxon>Dalbergieae</taxon>
        <taxon>Pterocarpus clade</taxon>
        <taxon>Arachis</taxon>
    </lineage>
</organism>